<accession>A0A1R2BAG6</accession>
<reference evidence="3 4" key="1">
    <citation type="submission" date="2016-11" db="EMBL/GenBank/DDBJ databases">
        <title>The macronuclear genome of Stentor coeruleus: a giant cell with tiny introns.</title>
        <authorList>
            <person name="Slabodnick M."/>
            <person name="Ruby J.G."/>
            <person name="Reiff S.B."/>
            <person name="Swart E.C."/>
            <person name="Gosai S."/>
            <person name="Prabakaran S."/>
            <person name="Witkowska E."/>
            <person name="Larue G.E."/>
            <person name="Fisher S."/>
            <person name="Freeman R.M."/>
            <person name="Gunawardena J."/>
            <person name="Chu W."/>
            <person name="Stover N.A."/>
            <person name="Gregory B.D."/>
            <person name="Nowacki M."/>
            <person name="Derisi J."/>
            <person name="Roy S.W."/>
            <person name="Marshall W.F."/>
            <person name="Sood P."/>
        </authorList>
    </citation>
    <scope>NUCLEOTIDE SEQUENCE [LARGE SCALE GENOMIC DNA]</scope>
    <source>
        <strain evidence="3">WM001</strain>
    </source>
</reference>
<organism evidence="3 4">
    <name type="scientific">Stentor coeruleus</name>
    <dbReference type="NCBI Taxonomy" id="5963"/>
    <lineage>
        <taxon>Eukaryota</taxon>
        <taxon>Sar</taxon>
        <taxon>Alveolata</taxon>
        <taxon>Ciliophora</taxon>
        <taxon>Postciliodesmatophora</taxon>
        <taxon>Heterotrichea</taxon>
        <taxon>Heterotrichida</taxon>
        <taxon>Stentoridae</taxon>
        <taxon>Stentor</taxon>
    </lineage>
</organism>
<dbReference type="Gene3D" id="2.120.10.80">
    <property type="entry name" value="Kelch-type beta propeller"/>
    <property type="match status" value="2"/>
</dbReference>
<evidence type="ECO:0000313" key="4">
    <source>
        <dbReference type="Proteomes" id="UP000187209"/>
    </source>
</evidence>
<dbReference type="Proteomes" id="UP000187209">
    <property type="component" value="Unassembled WGS sequence"/>
</dbReference>
<protein>
    <submittedName>
        <fullName evidence="3">Uncharacterized protein</fullName>
    </submittedName>
</protein>
<gene>
    <name evidence="3" type="ORF">SteCoe_27489</name>
</gene>
<dbReference type="EMBL" id="MPUH01000798">
    <property type="protein sequence ID" value="OMJ73747.1"/>
    <property type="molecule type" value="Genomic_DNA"/>
</dbReference>
<sequence length="438" mass="49362">METCSDPFHRVKMPLIRIFPSRFKQDKDTSILEASASDFQSLSFPNISEVFWNKIEATGWKPETRQQATLTAVANKLVLIGGVSRSINSDVNYFFPAYKKWEKVQTAGVEAEPRFGHSTVEYKKKVYVFGGGTDFNSIHKLRECLNGVKCLNVENKEWQTVRCEGSFIGSRKHHCAAVVGKHMFVNGGFNQKNNLLDDSAVLNLEKTKWKHLHIKGHGPGLIGFHTAAVVLDSGHKPVTSIYHLLHIHNSSVKYPGIYIFGGITQTRQASNELYLLNIGTRPLTWSKPETQGAPPSPRFQHSMVFNEKLNVIVIFGGRADANNSTQYTCFNDLYILKMDNLLWTTVRVLGHVPVPRSGHCTASIGSKIYLFAGVSTNTYCNGDLFMLELNPKVARHMIEDEEKRKAREIEIEMLKARKAGLSQENKVLSLDLDEEQFM</sequence>
<comment type="caution">
    <text evidence="3">The sequence shown here is derived from an EMBL/GenBank/DDBJ whole genome shotgun (WGS) entry which is preliminary data.</text>
</comment>
<proteinExistence type="predicted"/>
<dbReference type="PANTHER" id="PTHR46093">
    <property type="entry name" value="ACYL-COA-BINDING DOMAIN-CONTAINING PROTEIN 5"/>
    <property type="match status" value="1"/>
</dbReference>
<evidence type="ECO:0000256" key="2">
    <source>
        <dbReference type="ARBA" id="ARBA00022737"/>
    </source>
</evidence>
<dbReference type="AlphaFoldDB" id="A0A1R2BAG6"/>
<keyword evidence="4" id="KW-1185">Reference proteome</keyword>
<keyword evidence="1" id="KW-0880">Kelch repeat</keyword>
<evidence type="ECO:0000313" key="3">
    <source>
        <dbReference type="EMBL" id="OMJ73747.1"/>
    </source>
</evidence>
<keyword evidence="2" id="KW-0677">Repeat</keyword>
<name>A0A1R2BAG6_9CILI</name>
<dbReference type="PANTHER" id="PTHR46093:SF18">
    <property type="entry name" value="FIBRONECTIN TYPE-III DOMAIN-CONTAINING PROTEIN"/>
    <property type="match status" value="1"/>
</dbReference>
<dbReference type="SUPFAM" id="SSF117281">
    <property type="entry name" value="Kelch motif"/>
    <property type="match status" value="1"/>
</dbReference>
<dbReference type="Pfam" id="PF24681">
    <property type="entry name" value="Kelch_KLHDC2_KLHL20_DRC7"/>
    <property type="match status" value="2"/>
</dbReference>
<dbReference type="InterPro" id="IPR015915">
    <property type="entry name" value="Kelch-typ_b-propeller"/>
</dbReference>
<dbReference type="OrthoDB" id="10251809at2759"/>
<evidence type="ECO:0000256" key="1">
    <source>
        <dbReference type="ARBA" id="ARBA00022441"/>
    </source>
</evidence>